<feature type="transmembrane region" description="Helical" evidence="8">
    <location>
        <begin position="861"/>
        <end position="883"/>
    </location>
</feature>
<feature type="transmembrane region" description="Helical" evidence="8">
    <location>
        <begin position="832"/>
        <end position="849"/>
    </location>
</feature>
<evidence type="ECO:0000256" key="5">
    <source>
        <dbReference type="ARBA" id="ARBA00022989"/>
    </source>
</evidence>
<accession>A0A5S6R0H6</accession>
<dbReference type="GO" id="GO:0004252">
    <property type="term" value="F:serine-type endopeptidase activity"/>
    <property type="evidence" value="ECO:0007669"/>
    <property type="project" value="InterPro"/>
</dbReference>
<protein>
    <submittedName>
        <fullName evidence="11">Rhomboid domain-containing protein</fullName>
    </submittedName>
</protein>
<dbReference type="WBParaSite" id="TMUE_3000012933.1">
    <property type="protein sequence ID" value="TMUE_3000012933.1"/>
    <property type="gene ID" value="WBGene00302874"/>
</dbReference>
<keyword evidence="3 8" id="KW-0812">Transmembrane</keyword>
<feature type="transmembrane region" description="Helical" evidence="8">
    <location>
        <begin position="751"/>
        <end position="770"/>
    </location>
</feature>
<evidence type="ECO:0000256" key="1">
    <source>
        <dbReference type="ARBA" id="ARBA00004477"/>
    </source>
</evidence>
<dbReference type="InterPro" id="IPR051512">
    <property type="entry name" value="Inactive_Rhomboid"/>
</dbReference>
<feature type="region of interest" description="Disordered" evidence="7">
    <location>
        <begin position="102"/>
        <end position="121"/>
    </location>
</feature>
<comment type="subcellular location">
    <subcellularLocation>
        <location evidence="1">Endoplasmic reticulum membrane</location>
        <topology evidence="1">Multi-pass membrane protein</topology>
    </subcellularLocation>
</comment>
<feature type="transmembrane region" description="Helical" evidence="8">
    <location>
        <begin position="715"/>
        <end position="739"/>
    </location>
</feature>
<feature type="compositionally biased region" description="Polar residues" evidence="7">
    <location>
        <begin position="104"/>
        <end position="118"/>
    </location>
</feature>
<evidence type="ECO:0000313" key="10">
    <source>
        <dbReference type="Proteomes" id="UP000046395"/>
    </source>
</evidence>
<keyword evidence="10" id="KW-1185">Reference proteome</keyword>
<keyword evidence="6 8" id="KW-0472">Membrane</keyword>
<dbReference type="AlphaFoldDB" id="A0A5S6R0H6"/>
<feature type="transmembrane region" description="Helical" evidence="8">
    <location>
        <begin position="807"/>
        <end position="826"/>
    </location>
</feature>
<dbReference type="STRING" id="70415.A0A5S6R0H6"/>
<keyword evidence="4" id="KW-0256">Endoplasmic reticulum</keyword>
<dbReference type="Proteomes" id="UP000046395">
    <property type="component" value="Unassembled WGS sequence"/>
</dbReference>
<dbReference type="GO" id="GO:0042058">
    <property type="term" value="P:regulation of epidermal growth factor receptor signaling pathway"/>
    <property type="evidence" value="ECO:0007669"/>
    <property type="project" value="TreeGrafter"/>
</dbReference>
<dbReference type="SUPFAM" id="SSF144091">
    <property type="entry name" value="Rhomboid-like"/>
    <property type="match status" value="1"/>
</dbReference>
<evidence type="ECO:0000256" key="8">
    <source>
        <dbReference type="SAM" id="Phobius"/>
    </source>
</evidence>
<evidence type="ECO:0000313" key="11">
    <source>
        <dbReference type="WBParaSite" id="TMUE_3000012933.1"/>
    </source>
</evidence>
<sequence>MQSMPIGDVWDSIAVDLLKIISPNGLKHYPCRTKRQQPLLNTLQAYSADLVRHNHSTRIRKTRTSSYHPQRDGMVERSNRTILLMQSKGNEWCDSKKTLCKSASAPSDRSDGTPSLRSAGTVENLKNQLSTNAASYFGLLPSSEACMQKWTNRRLRHCSRRYGGVREPTTSFVDGGGGFSCRIRDPLALGRVQSVRSATATLGRSLSVDSRSSKVRVLQRRESVAKLAWDKFSSLLRTGSLSGRRSTQKKRPHSRSFCPADVVGDDSVFAVDRMMAEPPGVDVVDSLPMATICEEEAAESFGRLNAERRAKEESSEFLKDESPLQDEVFFDFLPPSASSAHKLSGNFPFNFAVVSRATPLESTPGEQIDVIDGRRAAQPEAPYAGQLVLDLPRFRPAYSNYGYPTGQTISSSRWSRFWSGLCSILLRKKGRRKFGEGIVGHFLGRTLRRRSELSPQVVQQLDDFDDYRPFFTYWITTVQVLVMIIALFTYGFGPIGFWRTHYSAMVLQPSLVLEQVAYFEQDNFLIGPRFADLVHLGAKYAPCMRRDLNVYSVVEENRRQENQSGCCIFNDKSGCVQTTEDRCPHLLAVWDKWSSTNPGPNGRKSGTVCGQDPRACAIPASISPLEWPDDITRWPICRETNDGVRLRHTECEITGRPCCIGIQGECRITTREYCDFVRGYFHEEATLCSQVSCLGEVCGMVPFMRSDNPDQFSRLLIPLFLHAGIIHCLVTVLIHHFLLRDLEKLVGWSRVAIIYLVSGIGGNLGSAVFVPYQAEVGPAGSQFGLLAGLIVDVVYSWKMIARPWRALGQLVTFVCLLFLIGLLPWIDNYAHAFGFIFGLLLSLALFPYIQFSKNDRRKRLIIVGASLALCFALLALLFVLFYVNPLWSCHNCMYFNCIPFTDHLCDNRGLELHLHPL</sequence>
<evidence type="ECO:0000256" key="2">
    <source>
        <dbReference type="ARBA" id="ARBA00009045"/>
    </source>
</evidence>
<evidence type="ECO:0000259" key="9">
    <source>
        <dbReference type="Pfam" id="PF01694"/>
    </source>
</evidence>
<evidence type="ECO:0000256" key="4">
    <source>
        <dbReference type="ARBA" id="ARBA00022824"/>
    </source>
</evidence>
<feature type="domain" description="Peptidase S54 rhomboid" evidence="9">
    <location>
        <begin position="710"/>
        <end position="847"/>
    </location>
</feature>
<dbReference type="InterPro" id="IPR022764">
    <property type="entry name" value="Peptidase_S54_rhomboid_dom"/>
</dbReference>
<dbReference type="PANTHER" id="PTHR45965">
    <property type="entry name" value="INACTIVE RHOMBOID PROTEIN"/>
    <property type="match status" value="1"/>
</dbReference>
<dbReference type="PANTHER" id="PTHR45965:SF3">
    <property type="entry name" value="INACTIVE RHOMBOID PROTEIN 1"/>
    <property type="match status" value="1"/>
</dbReference>
<dbReference type="FunFam" id="1.20.1540.10:FF:000025">
    <property type="entry name" value="Putative rhomboid family"/>
    <property type="match status" value="1"/>
</dbReference>
<dbReference type="GO" id="GO:0050708">
    <property type="term" value="P:regulation of protein secretion"/>
    <property type="evidence" value="ECO:0007669"/>
    <property type="project" value="TreeGrafter"/>
</dbReference>
<feature type="transmembrane region" description="Helical" evidence="8">
    <location>
        <begin position="470"/>
        <end position="493"/>
    </location>
</feature>
<organism evidence="10 11">
    <name type="scientific">Trichuris muris</name>
    <name type="common">Mouse whipworm</name>
    <dbReference type="NCBI Taxonomy" id="70415"/>
    <lineage>
        <taxon>Eukaryota</taxon>
        <taxon>Metazoa</taxon>
        <taxon>Ecdysozoa</taxon>
        <taxon>Nematoda</taxon>
        <taxon>Enoplea</taxon>
        <taxon>Dorylaimia</taxon>
        <taxon>Trichinellida</taxon>
        <taxon>Trichuridae</taxon>
        <taxon>Trichuris</taxon>
    </lineage>
</organism>
<proteinExistence type="inferred from homology"/>
<comment type="similarity">
    <text evidence="2">Belongs to the peptidase S54 family.</text>
</comment>
<evidence type="ECO:0000256" key="3">
    <source>
        <dbReference type="ARBA" id="ARBA00022692"/>
    </source>
</evidence>
<dbReference type="Pfam" id="PF01694">
    <property type="entry name" value="Rhomboid"/>
    <property type="match status" value="1"/>
</dbReference>
<reference evidence="11" key="1">
    <citation type="submission" date="2019-12" db="UniProtKB">
        <authorList>
            <consortium name="WormBaseParasite"/>
        </authorList>
    </citation>
    <scope>IDENTIFICATION</scope>
</reference>
<name>A0A5S6R0H6_TRIMR</name>
<dbReference type="Gene3D" id="1.20.1540.10">
    <property type="entry name" value="Rhomboid-like"/>
    <property type="match status" value="1"/>
</dbReference>
<dbReference type="InterPro" id="IPR035952">
    <property type="entry name" value="Rhomboid-like_sf"/>
</dbReference>
<dbReference type="GO" id="GO:0005789">
    <property type="term" value="C:endoplasmic reticulum membrane"/>
    <property type="evidence" value="ECO:0007669"/>
    <property type="project" value="UniProtKB-SubCell"/>
</dbReference>
<keyword evidence="5 8" id="KW-1133">Transmembrane helix</keyword>
<evidence type="ECO:0000256" key="7">
    <source>
        <dbReference type="SAM" id="MobiDB-lite"/>
    </source>
</evidence>
<evidence type="ECO:0000256" key="6">
    <source>
        <dbReference type="ARBA" id="ARBA00023136"/>
    </source>
</evidence>